<evidence type="ECO:0000313" key="2">
    <source>
        <dbReference type="EMBL" id="MCP2333248.1"/>
    </source>
</evidence>
<dbReference type="Proteomes" id="UP000791080">
    <property type="component" value="Unassembled WGS sequence"/>
</dbReference>
<keyword evidence="3" id="KW-1185">Reference proteome</keyword>
<gene>
    <name evidence="2" type="ORF">G443_003518</name>
</gene>
<proteinExistence type="predicted"/>
<dbReference type="EMBL" id="AUBJ02000001">
    <property type="protein sequence ID" value="MCP2333248.1"/>
    <property type="molecule type" value="Genomic_DNA"/>
</dbReference>
<accession>A0ABT1JL56</accession>
<reference evidence="2 3" key="1">
    <citation type="submission" date="2022-06" db="EMBL/GenBank/DDBJ databases">
        <title>Genomic Encyclopedia of Type Strains, Phase I: the one thousand microbial genomes (KMG-I) project.</title>
        <authorList>
            <person name="Kyrpides N."/>
        </authorList>
    </citation>
    <scope>NUCLEOTIDE SEQUENCE [LARGE SCALE GENOMIC DNA]</scope>
    <source>
        <strain evidence="2 3">DSM 43889</strain>
    </source>
</reference>
<evidence type="ECO:0000313" key="3">
    <source>
        <dbReference type="Proteomes" id="UP000791080"/>
    </source>
</evidence>
<feature type="region of interest" description="Disordered" evidence="1">
    <location>
        <begin position="1"/>
        <end position="63"/>
    </location>
</feature>
<evidence type="ECO:0000256" key="1">
    <source>
        <dbReference type="SAM" id="MobiDB-lite"/>
    </source>
</evidence>
<dbReference type="RefSeq" id="WP_245588871.1">
    <property type="nucleotide sequence ID" value="NZ_AUBJ02000001.1"/>
</dbReference>
<sequence length="368" mass="39661">MTAPGTPDPNPESTDPTSGGEPSVRTEYASPRPEQPASGHRPLPTSTEPAPAGLGLHHDAERSLQVTVDGREIVRYVYRPWDVQLESPRPFFHPLRTLGGDLVSLFRPHDHVWHRGIAWSLPHVGEDNFWGGPTYVTGSGYQQLDNDGSMDHEGFARAELTRGTAVVEEALRWHTQQGVPRIAEHRRFAVGLAPEVDAWALAFESTMTNLGAEAVAFGSPTTKGRENAGYGGFFWRGPRSFTGGRIELPGTTGADELMGERAPWAAFVGQHDDHGRWSTLTFVDDESNAAATGAGGPTRWFLRSDPFAAVCPAPFFSTEVDLDPGAALTLRYAVVIADGDRGQDGCARLAEAGVRALASLASDEGGQR</sequence>
<comment type="caution">
    <text evidence="2">The sequence shown here is derived from an EMBL/GenBank/DDBJ whole genome shotgun (WGS) entry which is preliminary data.</text>
</comment>
<dbReference type="Pfam" id="PF14100">
    <property type="entry name" value="DUF6807"/>
    <property type="match status" value="1"/>
</dbReference>
<dbReference type="InterPro" id="IPR029475">
    <property type="entry name" value="DUF6807"/>
</dbReference>
<name>A0ABT1JL56_ACTCY</name>
<organism evidence="2 3">
    <name type="scientific">Actinoalloteichus caeruleus DSM 43889</name>
    <dbReference type="NCBI Taxonomy" id="1120930"/>
    <lineage>
        <taxon>Bacteria</taxon>
        <taxon>Bacillati</taxon>
        <taxon>Actinomycetota</taxon>
        <taxon>Actinomycetes</taxon>
        <taxon>Pseudonocardiales</taxon>
        <taxon>Pseudonocardiaceae</taxon>
        <taxon>Actinoalloteichus</taxon>
        <taxon>Actinoalloteichus cyanogriseus</taxon>
    </lineage>
</organism>
<feature type="compositionally biased region" description="Pro residues" evidence="1">
    <location>
        <begin position="1"/>
        <end position="10"/>
    </location>
</feature>
<protein>
    <submittedName>
        <fullName evidence="2">Methane oxygenase PmoA</fullName>
    </submittedName>
</protein>